<feature type="chain" id="PRO_5040506690" evidence="1">
    <location>
        <begin position="30"/>
        <end position="60"/>
    </location>
</feature>
<proteinExistence type="predicted"/>
<evidence type="ECO:0000313" key="2">
    <source>
        <dbReference type="EMBL" id="KAJ6642717.1"/>
    </source>
</evidence>
<sequence>MRFVGIMSEFAFNHWFINLLFSTVRTVRAKMVGEVVMDLKEMTLIIHRISGRKRRTGREM</sequence>
<organism evidence="2 3">
    <name type="scientific">Pseudolycoriella hygida</name>
    <dbReference type="NCBI Taxonomy" id="35572"/>
    <lineage>
        <taxon>Eukaryota</taxon>
        <taxon>Metazoa</taxon>
        <taxon>Ecdysozoa</taxon>
        <taxon>Arthropoda</taxon>
        <taxon>Hexapoda</taxon>
        <taxon>Insecta</taxon>
        <taxon>Pterygota</taxon>
        <taxon>Neoptera</taxon>
        <taxon>Endopterygota</taxon>
        <taxon>Diptera</taxon>
        <taxon>Nematocera</taxon>
        <taxon>Sciaroidea</taxon>
        <taxon>Sciaridae</taxon>
        <taxon>Pseudolycoriella</taxon>
    </lineage>
</organism>
<evidence type="ECO:0000313" key="3">
    <source>
        <dbReference type="Proteomes" id="UP001151699"/>
    </source>
</evidence>
<name>A0A9Q0S279_9DIPT</name>
<keyword evidence="3" id="KW-1185">Reference proteome</keyword>
<protein>
    <submittedName>
        <fullName evidence="2">Uncharacterized protein</fullName>
    </submittedName>
</protein>
<keyword evidence="1" id="KW-0732">Signal</keyword>
<gene>
    <name evidence="2" type="ORF">Bhyg_07671</name>
</gene>
<dbReference type="EMBL" id="WJQU01000002">
    <property type="protein sequence ID" value="KAJ6642717.1"/>
    <property type="molecule type" value="Genomic_DNA"/>
</dbReference>
<dbReference type="AlphaFoldDB" id="A0A9Q0S279"/>
<feature type="signal peptide" evidence="1">
    <location>
        <begin position="1"/>
        <end position="29"/>
    </location>
</feature>
<dbReference type="Proteomes" id="UP001151699">
    <property type="component" value="Chromosome B"/>
</dbReference>
<reference evidence="2" key="1">
    <citation type="submission" date="2022-07" db="EMBL/GenBank/DDBJ databases">
        <authorList>
            <person name="Trinca V."/>
            <person name="Uliana J.V.C."/>
            <person name="Torres T.T."/>
            <person name="Ward R.J."/>
            <person name="Monesi N."/>
        </authorList>
    </citation>
    <scope>NUCLEOTIDE SEQUENCE</scope>
    <source>
        <strain evidence="2">HSMRA1968</strain>
        <tissue evidence="2">Whole embryos</tissue>
    </source>
</reference>
<evidence type="ECO:0000256" key="1">
    <source>
        <dbReference type="SAM" id="SignalP"/>
    </source>
</evidence>
<accession>A0A9Q0S279</accession>
<comment type="caution">
    <text evidence="2">The sequence shown here is derived from an EMBL/GenBank/DDBJ whole genome shotgun (WGS) entry which is preliminary data.</text>
</comment>